<feature type="transmembrane region" description="Helical" evidence="6">
    <location>
        <begin position="35"/>
        <end position="57"/>
    </location>
</feature>
<dbReference type="InterPro" id="IPR000620">
    <property type="entry name" value="EamA_dom"/>
</dbReference>
<comment type="subcellular location">
    <subcellularLocation>
        <location evidence="1">Membrane</location>
        <topology evidence="1">Multi-pass membrane protein</topology>
    </subcellularLocation>
</comment>
<evidence type="ECO:0000256" key="5">
    <source>
        <dbReference type="ARBA" id="ARBA00023136"/>
    </source>
</evidence>
<feature type="transmembrane region" description="Helical" evidence="6">
    <location>
        <begin position="127"/>
        <end position="146"/>
    </location>
</feature>
<organism evidence="8 9">
    <name type="scientific">Egicoccus halophilus</name>
    <dbReference type="NCBI Taxonomy" id="1670830"/>
    <lineage>
        <taxon>Bacteria</taxon>
        <taxon>Bacillati</taxon>
        <taxon>Actinomycetota</taxon>
        <taxon>Nitriliruptoria</taxon>
        <taxon>Egicoccales</taxon>
        <taxon>Egicoccaceae</taxon>
        <taxon>Egicoccus</taxon>
    </lineage>
</organism>
<evidence type="ECO:0000313" key="8">
    <source>
        <dbReference type="EMBL" id="GGI08292.1"/>
    </source>
</evidence>
<dbReference type="InterPro" id="IPR050638">
    <property type="entry name" value="AA-Vitamin_Transporters"/>
</dbReference>
<dbReference type="Proteomes" id="UP000650511">
    <property type="component" value="Unassembled WGS sequence"/>
</dbReference>
<feature type="domain" description="EamA" evidence="7">
    <location>
        <begin position="8"/>
        <end position="142"/>
    </location>
</feature>
<gene>
    <name evidence="8" type="ORF">GCM10011354_28360</name>
</gene>
<feature type="transmembrane region" description="Helical" evidence="6">
    <location>
        <begin position="94"/>
        <end position="115"/>
    </location>
</feature>
<evidence type="ECO:0000256" key="3">
    <source>
        <dbReference type="ARBA" id="ARBA00022692"/>
    </source>
</evidence>
<dbReference type="Pfam" id="PF00892">
    <property type="entry name" value="EamA"/>
    <property type="match status" value="2"/>
</dbReference>
<keyword evidence="3 6" id="KW-0812">Transmembrane</keyword>
<feature type="transmembrane region" description="Helical" evidence="6">
    <location>
        <begin position="221"/>
        <end position="240"/>
    </location>
</feature>
<evidence type="ECO:0000313" key="9">
    <source>
        <dbReference type="Proteomes" id="UP000650511"/>
    </source>
</evidence>
<feature type="transmembrane region" description="Helical" evidence="6">
    <location>
        <begin position="158"/>
        <end position="178"/>
    </location>
</feature>
<dbReference type="OrthoDB" id="3577499at2"/>
<reference evidence="8" key="2">
    <citation type="submission" date="2020-09" db="EMBL/GenBank/DDBJ databases">
        <authorList>
            <person name="Sun Q."/>
            <person name="Zhou Y."/>
        </authorList>
    </citation>
    <scope>NUCLEOTIDE SEQUENCE</scope>
    <source>
        <strain evidence="8">CGMCC 1.14988</strain>
    </source>
</reference>
<dbReference type="InterPro" id="IPR037185">
    <property type="entry name" value="EmrE-like"/>
</dbReference>
<sequence length="314" mass="30997">MSRADGRGPLLVLAAATLWGTAGTAQELGPPEAWPPAVAALRTLTGGAVLLAVVVAWRGRAAIATVARVARGPLLGAAAAISVFQWAYFTGIRAAGVAVGTLLAIGSAPVWAGVLEALAGRRPGRRWMTATGVTVVGTALLVLGGSDAGAGPDAGTTSPAGVVTALTAGAAYATYTVASKRMVDREVDGTAGVALTFAVSGVLLVPALLPHGVAWIGRTDGLVMIAWLAVGTIALAYTLFAAGLRSVDAPTATTLTLAEPLTATVLAVAVVGERLSAGALAGAALVTVGLALAGRGRRVDAPADPTPGRAVPDR</sequence>
<dbReference type="RefSeq" id="WP_130650091.1">
    <property type="nucleotide sequence ID" value="NZ_BMHA01000011.1"/>
</dbReference>
<feature type="transmembrane region" description="Helical" evidence="6">
    <location>
        <begin position="69"/>
        <end position="88"/>
    </location>
</feature>
<feature type="transmembrane region" description="Helical" evidence="6">
    <location>
        <begin position="252"/>
        <end position="271"/>
    </location>
</feature>
<dbReference type="SUPFAM" id="SSF103481">
    <property type="entry name" value="Multidrug resistance efflux transporter EmrE"/>
    <property type="match status" value="1"/>
</dbReference>
<evidence type="ECO:0000259" key="7">
    <source>
        <dbReference type="Pfam" id="PF00892"/>
    </source>
</evidence>
<keyword evidence="5 6" id="KW-0472">Membrane</keyword>
<proteinExistence type="inferred from homology"/>
<comment type="similarity">
    <text evidence="2">Belongs to the EamA transporter family.</text>
</comment>
<keyword evidence="9" id="KW-1185">Reference proteome</keyword>
<dbReference type="GO" id="GO:0016020">
    <property type="term" value="C:membrane"/>
    <property type="evidence" value="ECO:0007669"/>
    <property type="project" value="UniProtKB-SubCell"/>
</dbReference>
<evidence type="ECO:0000256" key="2">
    <source>
        <dbReference type="ARBA" id="ARBA00007362"/>
    </source>
</evidence>
<feature type="domain" description="EamA" evidence="7">
    <location>
        <begin position="161"/>
        <end position="293"/>
    </location>
</feature>
<dbReference type="PANTHER" id="PTHR32322">
    <property type="entry name" value="INNER MEMBRANE TRANSPORTER"/>
    <property type="match status" value="1"/>
</dbReference>
<keyword evidence="4 6" id="KW-1133">Transmembrane helix</keyword>
<protein>
    <submittedName>
        <fullName evidence="8">Transporter</fullName>
    </submittedName>
</protein>
<evidence type="ECO:0000256" key="6">
    <source>
        <dbReference type="SAM" id="Phobius"/>
    </source>
</evidence>
<evidence type="ECO:0000256" key="1">
    <source>
        <dbReference type="ARBA" id="ARBA00004141"/>
    </source>
</evidence>
<comment type="caution">
    <text evidence="8">The sequence shown here is derived from an EMBL/GenBank/DDBJ whole genome shotgun (WGS) entry which is preliminary data.</text>
</comment>
<dbReference type="AlphaFoldDB" id="A0A8J3ESW4"/>
<dbReference type="EMBL" id="BMHA01000011">
    <property type="protein sequence ID" value="GGI08292.1"/>
    <property type="molecule type" value="Genomic_DNA"/>
</dbReference>
<feature type="transmembrane region" description="Helical" evidence="6">
    <location>
        <begin position="190"/>
        <end position="209"/>
    </location>
</feature>
<dbReference type="PANTHER" id="PTHR32322:SF2">
    <property type="entry name" value="EAMA DOMAIN-CONTAINING PROTEIN"/>
    <property type="match status" value="1"/>
</dbReference>
<evidence type="ECO:0000256" key="4">
    <source>
        <dbReference type="ARBA" id="ARBA00022989"/>
    </source>
</evidence>
<reference evidence="8" key="1">
    <citation type="journal article" date="2014" name="Int. J. Syst. Evol. Microbiol.">
        <title>Complete genome sequence of Corynebacterium casei LMG S-19264T (=DSM 44701T), isolated from a smear-ripened cheese.</title>
        <authorList>
            <consortium name="US DOE Joint Genome Institute (JGI-PGF)"/>
            <person name="Walter F."/>
            <person name="Albersmeier A."/>
            <person name="Kalinowski J."/>
            <person name="Ruckert C."/>
        </authorList>
    </citation>
    <scope>NUCLEOTIDE SEQUENCE</scope>
    <source>
        <strain evidence="8">CGMCC 1.14988</strain>
    </source>
</reference>
<name>A0A8J3ESW4_9ACTN</name>
<accession>A0A8J3ESW4</accession>
<feature type="transmembrane region" description="Helical" evidence="6">
    <location>
        <begin position="277"/>
        <end position="294"/>
    </location>
</feature>